<dbReference type="InterPro" id="IPR000504">
    <property type="entry name" value="RRM_dom"/>
</dbReference>
<protein>
    <recommendedName>
        <fullName evidence="3">RRM domain-containing protein</fullName>
    </recommendedName>
</protein>
<dbReference type="GO" id="GO:0003723">
    <property type="term" value="F:RNA binding"/>
    <property type="evidence" value="ECO:0007669"/>
    <property type="project" value="UniProtKB-UniRule"/>
</dbReference>
<dbReference type="EMBL" id="JAKWFO010000001">
    <property type="protein sequence ID" value="KAI9639632.1"/>
    <property type="molecule type" value="Genomic_DNA"/>
</dbReference>
<dbReference type="PROSITE" id="PS50102">
    <property type="entry name" value="RRM"/>
    <property type="match status" value="1"/>
</dbReference>
<gene>
    <name evidence="4" type="ORF">MKK02DRAFT_29651</name>
</gene>
<dbReference type="InterPro" id="IPR035979">
    <property type="entry name" value="RBD_domain_sf"/>
</dbReference>
<comment type="caution">
    <text evidence="4">The sequence shown here is derived from an EMBL/GenBank/DDBJ whole genome shotgun (WGS) entry which is preliminary data.</text>
</comment>
<dbReference type="Proteomes" id="UP001164286">
    <property type="component" value="Unassembled WGS sequence"/>
</dbReference>
<keyword evidence="1" id="KW-0694">RNA-binding</keyword>
<dbReference type="GeneID" id="77727083"/>
<evidence type="ECO:0000313" key="5">
    <source>
        <dbReference type="Proteomes" id="UP001164286"/>
    </source>
</evidence>
<evidence type="ECO:0000256" key="2">
    <source>
        <dbReference type="SAM" id="MobiDB-lite"/>
    </source>
</evidence>
<name>A0AA38HEA8_9TREE</name>
<keyword evidence="5" id="KW-1185">Reference proteome</keyword>
<dbReference type="Gene3D" id="3.30.70.330">
    <property type="match status" value="1"/>
</dbReference>
<evidence type="ECO:0000256" key="1">
    <source>
        <dbReference type="PROSITE-ProRule" id="PRU00176"/>
    </source>
</evidence>
<dbReference type="RefSeq" id="XP_052949409.1">
    <property type="nucleotide sequence ID" value="XM_053087878.1"/>
</dbReference>
<dbReference type="PANTHER" id="PTHR48037">
    <property type="entry name" value="ATPASE E1"/>
    <property type="match status" value="1"/>
</dbReference>
<feature type="region of interest" description="Disordered" evidence="2">
    <location>
        <begin position="124"/>
        <end position="148"/>
    </location>
</feature>
<dbReference type="Pfam" id="PF00076">
    <property type="entry name" value="RRM_1"/>
    <property type="match status" value="1"/>
</dbReference>
<dbReference type="SMART" id="SM00360">
    <property type="entry name" value="RRM"/>
    <property type="match status" value="1"/>
</dbReference>
<sequence>MDAQPSGAGSSKKSTVYVAGLAPEVNEQQLLEAFVTFGDILEISLPHEANEPNKHRGFAFLTFSNPADAQEAIDNFDLNELPGYQGRGRFLKCSLAQPDRFQKAGGEGGAGKGYDRAVWESEEWLQKNAKPAEGQAAAGADGDGEEAA</sequence>
<proteinExistence type="predicted"/>
<dbReference type="AlphaFoldDB" id="A0AA38HEA8"/>
<dbReference type="SUPFAM" id="SSF54928">
    <property type="entry name" value="RNA-binding domain, RBD"/>
    <property type="match status" value="1"/>
</dbReference>
<organism evidence="4 5">
    <name type="scientific">Dioszegia hungarica</name>
    <dbReference type="NCBI Taxonomy" id="4972"/>
    <lineage>
        <taxon>Eukaryota</taxon>
        <taxon>Fungi</taxon>
        <taxon>Dikarya</taxon>
        <taxon>Basidiomycota</taxon>
        <taxon>Agaricomycotina</taxon>
        <taxon>Tremellomycetes</taxon>
        <taxon>Tremellales</taxon>
        <taxon>Bulleribasidiaceae</taxon>
        <taxon>Dioszegia</taxon>
    </lineage>
</organism>
<feature type="domain" description="RRM" evidence="3">
    <location>
        <begin position="14"/>
        <end position="98"/>
    </location>
</feature>
<accession>A0AA38HEA8</accession>
<reference evidence="4" key="1">
    <citation type="journal article" date="2022" name="G3 (Bethesda)">
        <title>High quality genome of the basidiomycete yeast Dioszegia hungarica PDD-24b-2 isolated from cloud water.</title>
        <authorList>
            <person name="Jarrige D."/>
            <person name="Haridas S."/>
            <person name="Bleykasten-Grosshans C."/>
            <person name="Joly M."/>
            <person name="Nadalig T."/>
            <person name="Sancelme M."/>
            <person name="Vuilleumier S."/>
            <person name="Grigoriev I.V."/>
            <person name="Amato P."/>
            <person name="Bringel F."/>
        </authorList>
    </citation>
    <scope>NUCLEOTIDE SEQUENCE</scope>
    <source>
        <strain evidence="4">PDD-24b-2</strain>
    </source>
</reference>
<dbReference type="PANTHER" id="PTHR48037:SF1">
    <property type="entry name" value="RRM DOMAIN-CONTAINING PROTEIN"/>
    <property type="match status" value="1"/>
</dbReference>
<evidence type="ECO:0000259" key="3">
    <source>
        <dbReference type="PROSITE" id="PS50102"/>
    </source>
</evidence>
<dbReference type="InterPro" id="IPR012677">
    <property type="entry name" value="Nucleotide-bd_a/b_plait_sf"/>
</dbReference>
<evidence type="ECO:0000313" key="4">
    <source>
        <dbReference type="EMBL" id="KAI9639632.1"/>
    </source>
</evidence>